<dbReference type="Proteomes" id="UP000070572">
    <property type="component" value="Unassembled WGS sequence"/>
</dbReference>
<protein>
    <submittedName>
        <fullName evidence="1">Uncharacterized protein</fullName>
    </submittedName>
</protein>
<name>A0AB34X418_9ACTO</name>
<dbReference type="EMBL" id="LSDN01000003">
    <property type="protein sequence ID" value="KXB82065.1"/>
    <property type="molecule type" value="Genomic_DNA"/>
</dbReference>
<evidence type="ECO:0000313" key="2">
    <source>
        <dbReference type="Proteomes" id="UP000070572"/>
    </source>
</evidence>
<comment type="caution">
    <text evidence="1">The sequence shown here is derived from an EMBL/GenBank/DDBJ whole genome shotgun (WGS) entry which is preliminary data.</text>
</comment>
<gene>
    <name evidence="1" type="ORF">HMPREF1862_00129</name>
</gene>
<proteinExistence type="predicted"/>
<sequence>MVAATVACLFPVRTAYTLAWVLFFISITTFDGLSQAGLTPTAKESSLLNNL</sequence>
<reference evidence="1 2" key="1">
    <citation type="submission" date="2016-01" db="EMBL/GenBank/DDBJ databases">
        <authorList>
            <person name="Mitreva M."/>
            <person name="Pepin K.H."/>
            <person name="Mihindukulasuriya K.A."/>
            <person name="Fulton R."/>
            <person name="Fronick C."/>
            <person name="O'Laughlin M."/>
            <person name="Miner T."/>
            <person name="Herter B."/>
            <person name="Rosa B.A."/>
            <person name="Cordes M."/>
            <person name="Tomlinson C."/>
            <person name="Wollam A."/>
            <person name="Palsikar V.B."/>
            <person name="Mardis E.R."/>
            <person name="Wilson R.K."/>
        </authorList>
    </citation>
    <scope>NUCLEOTIDE SEQUENCE [LARGE SCALE GENOMIC DNA]</scope>
    <source>
        <strain evidence="1 2">DNF00696</strain>
    </source>
</reference>
<accession>A0AB34X418</accession>
<organism evidence="1 2">
    <name type="scientific">Varibaculum cambriense</name>
    <dbReference type="NCBI Taxonomy" id="184870"/>
    <lineage>
        <taxon>Bacteria</taxon>
        <taxon>Bacillati</taxon>
        <taxon>Actinomycetota</taxon>
        <taxon>Actinomycetes</taxon>
        <taxon>Actinomycetales</taxon>
        <taxon>Actinomycetaceae</taxon>
        <taxon>Varibaculum</taxon>
    </lineage>
</organism>
<dbReference type="AlphaFoldDB" id="A0AB34X418"/>
<evidence type="ECO:0000313" key="1">
    <source>
        <dbReference type="EMBL" id="KXB82065.1"/>
    </source>
</evidence>